<dbReference type="GO" id="GO:0009307">
    <property type="term" value="P:DNA restriction-modification system"/>
    <property type="evidence" value="ECO:0007669"/>
    <property type="project" value="UniProtKB-KW"/>
</dbReference>
<sequence length="460" mass="50860">MGSDWQEVTLDEVANEVTVGYVGSMTSEYVDAGVPFLRSKNVDVLRINQDDLKFISHDFHKQISKSKLAPGDVVIVRTGKPGTTAVVPEWLQEANCSDLVIVRCGSRINNRFLAYYVNSVASSHVNAHLVGAVQQHFNVGSAKCMKVLLPDISEQERIVEILGTLDEKIELNRQMNTTLEAMAQALFKSWFVDFDPVIDNALAAGNPIPEPLQARAEMRKGLGEQRKPLPAEIQHQFPSRFVFTEEMGWVPEGWELVPIVELCDRVQNGSTPKRMEASFWEGGSINWFKTGELSDSVLLESEEKITQEGLDNSSCKLWPAGTVLIAIYAAPTVGRLGVLSQESTSNQACTGLVPLDTIGPYFLFYTLLNSREWLNTIAVGAAQQNISKSVVECVPSLKVPENLLASFNDSVLPIWASVQQRLEHNNSLIRLRDTLLPKLLSGQLRIPEAEAMIERSGVAV</sequence>
<dbReference type="EMBL" id="FNOY01000116">
    <property type="protein sequence ID" value="SDZ05380.1"/>
    <property type="molecule type" value="Genomic_DNA"/>
</dbReference>
<dbReference type="Pfam" id="PF01420">
    <property type="entry name" value="Methylase_S"/>
    <property type="match status" value="2"/>
</dbReference>
<dbReference type="Proteomes" id="UP000198640">
    <property type="component" value="Unassembled WGS sequence"/>
</dbReference>
<dbReference type="AlphaFoldDB" id="A0A1H3PWM0"/>
<accession>A0A1H3PWM0</accession>
<dbReference type="Gene3D" id="3.90.220.20">
    <property type="entry name" value="DNA methylase specificity domains"/>
    <property type="match status" value="2"/>
</dbReference>
<dbReference type="InterPro" id="IPR000055">
    <property type="entry name" value="Restrct_endonuc_typeI_TRD"/>
</dbReference>
<evidence type="ECO:0000256" key="3">
    <source>
        <dbReference type="ARBA" id="ARBA00023125"/>
    </source>
</evidence>
<dbReference type="CDD" id="cd17501">
    <property type="entry name" value="RMtype1_S_Vch69ORF1407P_TRD2-CR2_like"/>
    <property type="match status" value="1"/>
</dbReference>
<reference evidence="5 6" key="1">
    <citation type="submission" date="2016-10" db="EMBL/GenBank/DDBJ databases">
        <authorList>
            <person name="de Groot N.N."/>
        </authorList>
    </citation>
    <scope>NUCLEOTIDE SEQUENCE [LARGE SCALE GENOMIC DNA]</scope>
    <source>
        <strain evidence="5 6">Nm1</strain>
    </source>
</reference>
<dbReference type="STRING" id="44576.SAMN05421881_11162"/>
<name>A0A1H3PWM0_9PROT</name>
<dbReference type="InterPro" id="IPR044946">
    <property type="entry name" value="Restrct_endonuc_typeI_TRD_sf"/>
</dbReference>
<dbReference type="GO" id="GO:0003677">
    <property type="term" value="F:DNA binding"/>
    <property type="evidence" value="ECO:0007669"/>
    <property type="project" value="UniProtKB-KW"/>
</dbReference>
<organism evidence="5 6">
    <name type="scientific">Nitrosomonas halophila</name>
    <dbReference type="NCBI Taxonomy" id="44576"/>
    <lineage>
        <taxon>Bacteria</taxon>
        <taxon>Pseudomonadati</taxon>
        <taxon>Pseudomonadota</taxon>
        <taxon>Betaproteobacteria</taxon>
        <taxon>Nitrosomonadales</taxon>
        <taxon>Nitrosomonadaceae</taxon>
        <taxon>Nitrosomonas</taxon>
    </lineage>
</organism>
<evidence type="ECO:0000256" key="1">
    <source>
        <dbReference type="ARBA" id="ARBA00010923"/>
    </source>
</evidence>
<protein>
    <submittedName>
        <fullName evidence="5">Type I restriction enzyme, S subunit</fullName>
    </submittedName>
</protein>
<keyword evidence="6" id="KW-1185">Reference proteome</keyword>
<dbReference type="SUPFAM" id="SSF116734">
    <property type="entry name" value="DNA methylase specificity domain"/>
    <property type="match status" value="2"/>
</dbReference>
<dbReference type="OrthoDB" id="9798929at2"/>
<comment type="similarity">
    <text evidence="1">Belongs to the type-I restriction system S methylase family.</text>
</comment>
<dbReference type="InterPro" id="IPR052021">
    <property type="entry name" value="Type-I_RS_S_subunit"/>
</dbReference>
<gene>
    <name evidence="5" type="ORF">SAMN05421881_11162</name>
</gene>
<proteinExistence type="inferred from homology"/>
<evidence type="ECO:0000313" key="6">
    <source>
        <dbReference type="Proteomes" id="UP000198640"/>
    </source>
</evidence>
<evidence type="ECO:0000313" key="5">
    <source>
        <dbReference type="EMBL" id="SDZ05380.1"/>
    </source>
</evidence>
<dbReference type="PANTHER" id="PTHR30408:SF13">
    <property type="entry name" value="TYPE I RESTRICTION ENZYME HINDI SPECIFICITY SUBUNIT"/>
    <property type="match status" value="1"/>
</dbReference>
<keyword evidence="2" id="KW-0680">Restriction system</keyword>
<feature type="domain" description="Type I restriction modification DNA specificity" evidence="4">
    <location>
        <begin position="3"/>
        <end position="180"/>
    </location>
</feature>
<dbReference type="CDD" id="cd17246">
    <property type="entry name" value="RMtype1_S_SonII-TRD2-CR2_like"/>
    <property type="match status" value="1"/>
</dbReference>
<feature type="domain" description="Type I restriction modification DNA specificity" evidence="4">
    <location>
        <begin position="251"/>
        <end position="392"/>
    </location>
</feature>
<evidence type="ECO:0000259" key="4">
    <source>
        <dbReference type="Pfam" id="PF01420"/>
    </source>
</evidence>
<keyword evidence="3" id="KW-0238">DNA-binding</keyword>
<dbReference type="PANTHER" id="PTHR30408">
    <property type="entry name" value="TYPE-1 RESTRICTION ENZYME ECOKI SPECIFICITY PROTEIN"/>
    <property type="match status" value="1"/>
</dbReference>
<evidence type="ECO:0000256" key="2">
    <source>
        <dbReference type="ARBA" id="ARBA00022747"/>
    </source>
</evidence>